<protein>
    <submittedName>
        <fullName evidence="1">Uncharacterized protein</fullName>
    </submittedName>
</protein>
<dbReference type="AlphaFoldDB" id="A0A2T6BYD9"/>
<gene>
    <name evidence="1" type="ORF">C8N46_105246</name>
</gene>
<sequence length="104" mass="11031">MSLLMAIILTILKLLTMKKNSKITSNLKSKEIVDKALKNSNEDQLDLYQAIFGGKASADCPVVAVSSNASRASGYDKQIDPTFLLAAPMDPSGPSEPASDTTKG</sequence>
<comment type="caution">
    <text evidence="1">The sequence shown here is derived from an EMBL/GenBank/DDBJ whole genome shotgun (WGS) entry which is preliminary data.</text>
</comment>
<dbReference type="Proteomes" id="UP000244090">
    <property type="component" value="Unassembled WGS sequence"/>
</dbReference>
<accession>A0A2T6BYD9</accession>
<proteinExistence type="predicted"/>
<name>A0A2T6BYD9_9FLAO</name>
<reference evidence="1 2" key="1">
    <citation type="submission" date="2018-04" db="EMBL/GenBank/DDBJ databases">
        <title>Genomic Encyclopedia of Archaeal and Bacterial Type Strains, Phase II (KMG-II): from individual species to whole genera.</title>
        <authorList>
            <person name="Goeker M."/>
        </authorList>
    </citation>
    <scope>NUCLEOTIDE SEQUENCE [LARGE SCALE GENOMIC DNA]</scope>
    <source>
        <strain evidence="1 2">DSM 25731</strain>
    </source>
</reference>
<evidence type="ECO:0000313" key="1">
    <source>
        <dbReference type="EMBL" id="PTX61090.1"/>
    </source>
</evidence>
<keyword evidence="2" id="KW-1185">Reference proteome</keyword>
<dbReference type="EMBL" id="QBKT01000005">
    <property type="protein sequence ID" value="PTX61090.1"/>
    <property type="molecule type" value="Genomic_DNA"/>
</dbReference>
<evidence type="ECO:0000313" key="2">
    <source>
        <dbReference type="Proteomes" id="UP000244090"/>
    </source>
</evidence>
<organism evidence="1 2">
    <name type="scientific">Kordia periserrulae</name>
    <dbReference type="NCBI Taxonomy" id="701523"/>
    <lineage>
        <taxon>Bacteria</taxon>
        <taxon>Pseudomonadati</taxon>
        <taxon>Bacteroidota</taxon>
        <taxon>Flavobacteriia</taxon>
        <taxon>Flavobacteriales</taxon>
        <taxon>Flavobacteriaceae</taxon>
        <taxon>Kordia</taxon>
    </lineage>
</organism>